<feature type="compositionally biased region" description="Basic and acidic residues" evidence="1">
    <location>
        <begin position="22"/>
        <end position="33"/>
    </location>
</feature>
<feature type="compositionally biased region" description="Basic and acidic residues" evidence="1">
    <location>
        <begin position="85"/>
        <end position="95"/>
    </location>
</feature>
<dbReference type="HOGENOM" id="CLU_166265_1_0_1"/>
<dbReference type="AlphaFoldDB" id="A0A0C3CEC2"/>
<dbReference type="OrthoDB" id="3224585at2759"/>
<gene>
    <name evidence="2" type="ORF">M413DRAFT_10808</name>
</gene>
<keyword evidence="3" id="KW-1185">Reference proteome</keyword>
<protein>
    <submittedName>
        <fullName evidence="2">Uncharacterized protein</fullName>
    </submittedName>
</protein>
<organism evidence="2 3">
    <name type="scientific">Hebeloma cylindrosporum</name>
    <dbReference type="NCBI Taxonomy" id="76867"/>
    <lineage>
        <taxon>Eukaryota</taxon>
        <taxon>Fungi</taxon>
        <taxon>Dikarya</taxon>
        <taxon>Basidiomycota</taxon>
        <taxon>Agaricomycotina</taxon>
        <taxon>Agaricomycetes</taxon>
        <taxon>Agaricomycetidae</taxon>
        <taxon>Agaricales</taxon>
        <taxon>Agaricineae</taxon>
        <taxon>Hymenogastraceae</taxon>
        <taxon>Hebeloma</taxon>
    </lineage>
</organism>
<dbReference type="EMBL" id="KN831779">
    <property type="protein sequence ID" value="KIM41986.1"/>
    <property type="molecule type" value="Genomic_DNA"/>
</dbReference>
<name>A0A0C3CEC2_HEBCY</name>
<reference evidence="2 3" key="1">
    <citation type="submission" date="2014-04" db="EMBL/GenBank/DDBJ databases">
        <authorList>
            <consortium name="DOE Joint Genome Institute"/>
            <person name="Kuo A."/>
            <person name="Gay G."/>
            <person name="Dore J."/>
            <person name="Kohler A."/>
            <person name="Nagy L.G."/>
            <person name="Floudas D."/>
            <person name="Copeland A."/>
            <person name="Barry K.W."/>
            <person name="Cichocki N."/>
            <person name="Veneault-Fourrey C."/>
            <person name="LaButti K."/>
            <person name="Lindquist E.A."/>
            <person name="Lipzen A."/>
            <person name="Lundell T."/>
            <person name="Morin E."/>
            <person name="Murat C."/>
            <person name="Sun H."/>
            <person name="Tunlid A."/>
            <person name="Henrissat B."/>
            <person name="Grigoriev I.V."/>
            <person name="Hibbett D.S."/>
            <person name="Martin F."/>
            <person name="Nordberg H.P."/>
            <person name="Cantor M.N."/>
            <person name="Hua S.X."/>
        </authorList>
    </citation>
    <scope>NUCLEOTIDE SEQUENCE [LARGE SCALE GENOMIC DNA]</scope>
    <source>
        <strain evidence="3">h7</strain>
    </source>
</reference>
<feature type="compositionally biased region" description="Low complexity" evidence="1">
    <location>
        <begin position="70"/>
        <end position="80"/>
    </location>
</feature>
<accession>A0A0C3CEC2</accession>
<reference evidence="3" key="2">
    <citation type="submission" date="2015-01" db="EMBL/GenBank/DDBJ databases">
        <title>Evolutionary Origins and Diversification of the Mycorrhizal Mutualists.</title>
        <authorList>
            <consortium name="DOE Joint Genome Institute"/>
            <consortium name="Mycorrhizal Genomics Consortium"/>
            <person name="Kohler A."/>
            <person name="Kuo A."/>
            <person name="Nagy L.G."/>
            <person name="Floudas D."/>
            <person name="Copeland A."/>
            <person name="Barry K.W."/>
            <person name="Cichocki N."/>
            <person name="Veneault-Fourrey C."/>
            <person name="LaButti K."/>
            <person name="Lindquist E.A."/>
            <person name="Lipzen A."/>
            <person name="Lundell T."/>
            <person name="Morin E."/>
            <person name="Murat C."/>
            <person name="Riley R."/>
            <person name="Ohm R."/>
            <person name="Sun H."/>
            <person name="Tunlid A."/>
            <person name="Henrissat B."/>
            <person name="Grigoriev I.V."/>
            <person name="Hibbett D.S."/>
            <person name="Martin F."/>
        </authorList>
    </citation>
    <scope>NUCLEOTIDE SEQUENCE [LARGE SCALE GENOMIC DNA]</scope>
    <source>
        <strain evidence="3">h7</strain>
    </source>
</reference>
<dbReference type="Proteomes" id="UP000053424">
    <property type="component" value="Unassembled WGS sequence"/>
</dbReference>
<evidence type="ECO:0000256" key="1">
    <source>
        <dbReference type="SAM" id="MobiDB-lite"/>
    </source>
</evidence>
<proteinExistence type="predicted"/>
<sequence length="111" mass="12416">MPRVNTTDEVFKKAEQTVGKPETTKRDINEEYLRNAPQNTDHSVNQHKQTYRRRMSVVGAKEGMNEGETGSARLGEGSLGELEEAEPHEGLGRQKMEGELAEIAREDAVHP</sequence>
<feature type="region of interest" description="Disordered" evidence="1">
    <location>
        <begin position="1"/>
        <end position="95"/>
    </location>
</feature>
<evidence type="ECO:0000313" key="3">
    <source>
        <dbReference type="Proteomes" id="UP000053424"/>
    </source>
</evidence>
<evidence type="ECO:0000313" key="2">
    <source>
        <dbReference type="EMBL" id="KIM41986.1"/>
    </source>
</evidence>
<feature type="compositionally biased region" description="Polar residues" evidence="1">
    <location>
        <begin position="36"/>
        <end position="48"/>
    </location>
</feature>